<evidence type="ECO:0000259" key="11">
    <source>
        <dbReference type="PROSITE" id="PS50893"/>
    </source>
</evidence>
<dbReference type="PANTHER" id="PTHR42711:SF19">
    <property type="entry name" value="DOXORUBICIN RESISTANCE ATP-BINDING PROTEIN DRRA"/>
    <property type="match status" value="1"/>
</dbReference>
<dbReference type="EMBL" id="BNEA01000015">
    <property type="protein sequence ID" value="GHI56299.1"/>
    <property type="molecule type" value="Genomic_DNA"/>
</dbReference>
<dbReference type="SMART" id="SM00382">
    <property type="entry name" value="AAA"/>
    <property type="match status" value="1"/>
</dbReference>
<dbReference type="InterPro" id="IPR003593">
    <property type="entry name" value="AAA+_ATPase"/>
</dbReference>
<keyword evidence="7" id="KW-0472">Membrane</keyword>
<dbReference type="InterPro" id="IPR003439">
    <property type="entry name" value="ABC_transporter-like_ATP-bd"/>
</dbReference>
<evidence type="ECO:0000256" key="2">
    <source>
        <dbReference type="ARBA" id="ARBA00022448"/>
    </source>
</evidence>
<sequence length="352" mass="37346">MSSASPLAPPLHPLPRLEREGSIDMSVMPTSNTERSAAAISAVGLRKSYGDKTVLDGLDLHIPAGSVFALLGPNGAGKTTTVKILSTLVTADGGQARVAGHDLAAAPQAVRAAIGVTGQFSAVDGLITGEENMLLMADLHHLSKREGRRVAAGLLERFGLAEAAKKPAQSYSGGMKRRLDIAMTLVGSPRIIFLDEPTTGLDPRSRHSMWQIVRELVADGVTVFLTTQYLEEADQLADRIAVLNGGRIAAEGTADQLKRLVPGGHVRLRFADPSAYRSAASLLREATPDDEALALRVPSDGSQRELRSLLDWLEATGIEADELTVHTPDLDDVFFALTAGADQPALSPEDVR</sequence>
<dbReference type="InterPro" id="IPR050763">
    <property type="entry name" value="ABC_transporter_ATP-binding"/>
</dbReference>
<feature type="domain" description="ABC transporter" evidence="11">
    <location>
        <begin position="40"/>
        <end position="270"/>
    </location>
</feature>
<evidence type="ECO:0000256" key="4">
    <source>
        <dbReference type="ARBA" id="ARBA00022741"/>
    </source>
</evidence>
<gene>
    <name evidence="12" type="ORF">Srubr_61450</name>
</gene>
<dbReference type="PROSITE" id="PS00211">
    <property type="entry name" value="ABC_TRANSPORTER_1"/>
    <property type="match status" value="1"/>
</dbReference>
<dbReference type="Gene3D" id="3.40.50.300">
    <property type="entry name" value="P-loop containing nucleotide triphosphate hydrolases"/>
    <property type="match status" value="1"/>
</dbReference>
<protein>
    <submittedName>
        <fullName evidence="12">Daunorubicin resistance protein DrrA family ABC transporter ATP-binding protein</fullName>
    </submittedName>
</protein>
<evidence type="ECO:0000256" key="6">
    <source>
        <dbReference type="ARBA" id="ARBA00022967"/>
    </source>
</evidence>
<keyword evidence="2" id="KW-0813">Transport</keyword>
<evidence type="ECO:0000313" key="13">
    <source>
        <dbReference type="Proteomes" id="UP000646738"/>
    </source>
</evidence>
<dbReference type="Pfam" id="PF00005">
    <property type="entry name" value="ABC_tran"/>
    <property type="match status" value="1"/>
</dbReference>
<keyword evidence="13" id="KW-1185">Reference proteome</keyword>
<evidence type="ECO:0000256" key="9">
    <source>
        <dbReference type="ARBA" id="ARBA00049985"/>
    </source>
</evidence>
<comment type="caution">
    <text evidence="12">The sequence shown here is derived from an EMBL/GenBank/DDBJ whole genome shotgun (WGS) entry which is preliminary data.</text>
</comment>
<evidence type="ECO:0000256" key="1">
    <source>
        <dbReference type="ARBA" id="ARBA00004413"/>
    </source>
</evidence>
<dbReference type="PANTHER" id="PTHR42711">
    <property type="entry name" value="ABC TRANSPORTER ATP-BINDING PROTEIN"/>
    <property type="match status" value="1"/>
</dbReference>
<dbReference type="NCBIfam" id="TIGR01188">
    <property type="entry name" value="drrA"/>
    <property type="match status" value="1"/>
</dbReference>
<organism evidence="12 13">
    <name type="scientific">Streptomyces rubradiris</name>
    <name type="common">Streptomyces achromogenes subsp. rubradiris</name>
    <dbReference type="NCBI Taxonomy" id="285531"/>
    <lineage>
        <taxon>Bacteria</taxon>
        <taxon>Bacillati</taxon>
        <taxon>Actinomycetota</taxon>
        <taxon>Actinomycetes</taxon>
        <taxon>Kitasatosporales</taxon>
        <taxon>Streptomycetaceae</taxon>
        <taxon>Streptomyces</taxon>
    </lineage>
</organism>
<keyword evidence="6" id="KW-1278">Translocase</keyword>
<feature type="region of interest" description="Disordered" evidence="10">
    <location>
        <begin position="1"/>
        <end position="21"/>
    </location>
</feature>
<evidence type="ECO:0000313" key="12">
    <source>
        <dbReference type="EMBL" id="GHI56299.1"/>
    </source>
</evidence>
<dbReference type="InterPro" id="IPR005894">
    <property type="entry name" value="DrrA"/>
</dbReference>
<comment type="similarity">
    <text evidence="9">Belongs to the ABC transporter superfamily. Drug exporter-1 (DrugE1) (TC 3.A.1.105) family.</text>
</comment>
<keyword evidence="5 12" id="KW-0067">ATP-binding</keyword>
<evidence type="ECO:0000256" key="8">
    <source>
        <dbReference type="ARBA" id="ARBA00023251"/>
    </source>
</evidence>
<keyword evidence="3" id="KW-1003">Cell membrane</keyword>
<keyword evidence="8" id="KW-0046">Antibiotic resistance</keyword>
<name>A0ABQ3RKA7_STRRR</name>
<evidence type="ECO:0000256" key="3">
    <source>
        <dbReference type="ARBA" id="ARBA00022475"/>
    </source>
</evidence>
<dbReference type="Proteomes" id="UP000646738">
    <property type="component" value="Unassembled WGS sequence"/>
</dbReference>
<dbReference type="InterPro" id="IPR027417">
    <property type="entry name" value="P-loop_NTPase"/>
</dbReference>
<dbReference type="SUPFAM" id="SSF52540">
    <property type="entry name" value="P-loop containing nucleoside triphosphate hydrolases"/>
    <property type="match status" value="1"/>
</dbReference>
<proteinExistence type="inferred from homology"/>
<comment type="subcellular location">
    <subcellularLocation>
        <location evidence="1">Cell membrane</location>
        <topology evidence="1">Peripheral membrane protein</topology>
        <orientation evidence="1">Cytoplasmic side</orientation>
    </subcellularLocation>
</comment>
<evidence type="ECO:0000256" key="10">
    <source>
        <dbReference type="SAM" id="MobiDB-lite"/>
    </source>
</evidence>
<dbReference type="PROSITE" id="PS50893">
    <property type="entry name" value="ABC_TRANSPORTER_2"/>
    <property type="match status" value="1"/>
</dbReference>
<keyword evidence="4" id="KW-0547">Nucleotide-binding</keyword>
<evidence type="ECO:0000256" key="5">
    <source>
        <dbReference type="ARBA" id="ARBA00022840"/>
    </source>
</evidence>
<accession>A0ABQ3RKA7</accession>
<dbReference type="InterPro" id="IPR017871">
    <property type="entry name" value="ABC_transporter-like_CS"/>
</dbReference>
<evidence type="ECO:0000256" key="7">
    <source>
        <dbReference type="ARBA" id="ARBA00023136"/>
    </source>
</evidence>
<dbReference type="GO" id="GO:0005524">
    <property type="term" value="F:ATP binding"/>
    <property type="evidence" value="ECO:0007669"/>
    <property type="project" value="UniProtKB-KW"/>
</dbReference>
<reference evidence="13" key="1">
    <citation type="submission" date="2023-07" db="EMBL/GenBank/DDBJ databases">
        <title>Whole genome shotgun sequence of Streptomyces achromogenes subsp. rubradiris NBRC 14000.</title>
        <authorList>
            <person name="Komaki H."/>
            <person name="Tamura T."/>
        </authorList>
    </citation>
    <scope>NUCLEOTIDE SEQUENCE [LARGE SCALE GENOMIC DNA]</scope>
    <source>
        <strain evidence="13">NBRC 14000</strain>
    </source>
</reference>